<dbReference type="OrthoDB" id="8249012at2759"/>
<feature type="compositionally biased region" description="Basic and acidic residues" evidence="1">
    <location>
        <begin position="222"/>
        <end position="235"/>
    </location>
</feature>
<dbReference type="PANTHER" id="PTHR21521:SF0">
    <property type="entry name" value="AMUN, ISOFORM A"/>
    <property type="match status" value="1"/>
</dbReference>
<gene>
    <name evidence="2" type="ORF">BDV95DRAFT_593824</name>
</gene>
<organism evidence="2 3">
    <name type="scientific">Massariosphaeria phaeospora</name>
    <dbReference type="NCBI Taxonomy" id="100035"/>
    <lineage>
        <taxon>Eukaryota</taxon>
        <taxon>Fungi</taxon>
        <taxon>Dikarya</taxon>
        <taxon>Ascomycota</taxon>
        <taxon>Pezizomycotina</taxon>
        <taxon>Dothideomycetes</taxon>
        <taxon>Pleosporomycetidae</taxon>
        <taxon>Pleosporales</taxon>
        <taxon>Pleosporales incertae sedis</taxon>
        <taxon>Massariosphaeria</taxon>
    </lineage>
</organism>
<proteinExistence type="predicted"/>
<evidence type="ECO:0000313" key="3">
    <source>
        <dbReference type="Proteomes" id="UP000481861"/>
    </source>
</evidence>
<keyword evidence="3" id="KW-1185">Reference proteome</keyword>
<accession>A0A7C8I796</accession>
<dbReference type="EMBL" id="JAADJZ010000009">
    <property type="protein sequence ID" value="KAF2872449.1"/>
    <property type="molecule type" value="Genomic_DNA"/>
</dbReference>
<sequence>MPPLTVSAISLAAFKTILSPYPSTVSDKLKDLDTLRYDTIPASLAARKNSGDAFLQKDEVETLVEWKLKHGTFRPKLLALVQSNTAELVTSTTREAFASLSAAEPLPALKVLTRLKGIGPATASLLLSVCAPDEVPFFSDELFRWVGWEDGGGWKRGIKYNVKEYGQVVEGVRELRSRLGEGVRAVDVERVGWVLGREGVDVGGDREGEGEEEDIDEEAENSDGKNRGDQDKETASAKTDPVTEAEAPIREDKKQQVPKSVTKGTKRKTKEISPPAEGLRRSTRRKTGT</sequence>
<dbReference type="Proteomes" id="UP000481861">
    <property type="component" value="Unassembled WGS sequence"/>
</dbReference>
<protein>
    <submittedName>
        <fullName evidence="2">Uncharacterized protein</fullName>
    </submittedName>
</protein>
<feature type="compositionally biased region" description="Acidic residues" evidence="1">
    <location>
        <begin position="208"/>
        <end position="221"/>
    </location>
</feature>
<dbReference type="AlphaFoldDB" id="A0A7C8I796"/>
<evidence type="ECO:0000313" key="2">
    <source>
        <dbReference type="EMBL" id="KAF2872449.1"/>
    </source>
</evidence>
<comment type="caution">
    <text evidence="2">The sequence shown here is derived from an EMBL/GenBank/DDBJ whole genome shotgun (WGS) entry which is preliminary data.</text>
</comment>
<dbReference type="PANTHER" id="PTHR21521">
    <property type="entry name" value="AMUN, ISOFORM A"/>
    <property type="match status" value="1"/>
</dbReference>
<name>A0A7C8I796_9PLEO</name>
<reference evidence="2 3" key="1">
    <citation type="submission" date="2020-01" db="EMBL/GenBank/DDBJ databases">
        <authorList>
            <consortium name="DOE Joint Genome Institute"/>
            <person name="Haridas S."/>
            <person name="Albert R."/>
            <person name="Binder M."/>
            <person name="Bloem J."/>
            <person name="Labutti K."/>
            <person name="Salamov A."/>
            <person name="Andreopoulos B."/>
            <person name="Baker S.E."/>
            <person name="Barry K."/>
            <person name="Bills G."/>
            <person name="Bluhm B.H."/>
            <person name="Cannon C."/>
            <person name="Castanera R."/>
            <person name="Culley D.E."/>
            <person name="Daum C."/>
            <person name="Ezra D."/>
            <person name="Gonzalez J.B."/>
            <person name="Henrissat B."/>
            <person name="Kuo A."/>
            <person name="Liang C."/>
            <person name="Lipzen A."/>
            <person name="Lutzoni F."/>
            <person name="Magnuson J."/>
            <person name="Mondo S."/>
            <person name="Nolan M."/>
            <person name="Ohm R."/>
            <person name="Pangilinan J."/>
            <person name="Park H.-J.H."/>
            <person name="Ramirez L."/>
            <person name="Alfaro M."/>
            <person name="Sun H."/>
            <person name="Tritt A."/>
            <person name="Yoshinaga Y."/>
            <person name="Zwiers L.-H.L."/>
            <person name="Turgeon B.G."/>
            <person name="Goodwin S.B."/>
            <person name="Spatafora J.W."/>
            <person name="Crous P.W."/>
            <person name="Grigoriev I.V."/>
        </authorList>
    </citation>
    <scope>NUCLEOTIDE SEQUENCE [LARGE SCALE GENOMIC DNA]</scope>
    <source>
        <strain evidence="2 3">CBS 611.86</strain>
    </source>
</reference>
<evidence type="ECO:0000256" key="1">
    <source>
        <dbReference type="SAM" id="MobiDB-lite"/>
    </source>
</evidence>
<feature type="region of interest" description="Disordered" evidence="1">
    <location>
        <begin position="199"/>
        <end position="289"/>
    </location>
</feature>